<dbReference type="PANTHER" id="PTHR48081:SF8">
    <property type="entry name" value="ALPHA_BETA HYDROLASE FOLD-3 DOMAIN-CONTAINING PROTEIN-RELATED"/>
    <property type="match status" value="1"/>
</dbReference>
<sequence length="326" mass="34625">MQIWSAVMTPPPLLPDSEVTDAQARLREAGVALGDVLTHEIGAAREMNRRFQHYLNAGGPEMAGIREVVLEGTTPPLRLRIYRPRSAGSGPLPTYLHIHGGGMAVGTLDSLDRWKREIADETGYLVVGLEYALAPEHPFPTALHQVLAALRWLRDGAADEGVDGTRLAVGGDSAGGNLALSALMHLRGAGEALPKLGVIIYGMLSGRLDTPSHRERGDGRFGLSTARLDWFWSRYAPEPSLLQNPAVAPLHGDVTGLPKLLLLAAALDPLLDDTLDLAAALKQAGAPHSLTVYDGVPHGFIGQTALLSKANAARREVSAALKAVLA</sequence>
<feature type="domain" description="Alpha/beta hydrolase fold-3" evidence="2">
    <location>
        <begin position="96"/>
        <end position="301"/>
    </location>
</feature>
<evidence type="ECO:0000313" key="3">
    <source>
        <dbReference type="EMBL" id="EFH13446.1"/>
    </source>
</evidence>
<dbReference type="InterPro" id="IPR013094">
    <property type="entry name" value="AB_hydrolase_3"/>
</dbReference>
<dbReference type="InterPro" id="IPR050300">
    <property type="entry name" value="GDXG_lipolytic_enzyme"/>
</dbReference>
<organism evidence="3 4">
    <name type="scientific">Pseudoroseomonas cervicalis ATCC 49957</name>
    <dbReference type="NCBI Taxonomy" id="525371"/>
    <lineage>
        <taxon>Bacteria</taxon>
        <taxon>Pseudomonadati</taxon>
        <taxon>Pseudomonadota</taxon>
        <taxon>Alphaproteobacteria</taxon>
        <taxon>Acetobacterales</taxon>
        <taxon>Roseomonadaceae</taxon>
        <taxon>Roseomonas</taxon>
    </lineage>
</organism>
<dbReference type="Proteomes" id="UP000005324">
    <property type="component" value="Unassembled WGS sequence"/>
</dbReference>
<accession>D5RGW7</accession>
<proteinExistence type="predicted"/>
<evidence type="ECO:0000256" key="1">
    <source>
        <dbReference type="ARBA" id="ARBA00022801"/>
    </source>
</evidence>
<dbReference type="EMBL" id="ADVL01000063">
    <property type="protein sequence ID" value="EFH13446.1"/>
    <property type="molecule type" value="Genomic_DNA"/>
</dbReference>
<dbReference type="PANTHER" id="PTHR48081">
    <property type="entry name" value="AB HYDROLASE SUPERFAMILY PROTEIN C4A8.06C"/>
    <property type="match status" value="1"/>
</dbReference>
<dbReference type="Gene3D" id="3.40.50.1820">
    <property type="entry name" value="alpha/beta hydrolase"/>
    <property type="match status" value="1"/>
</dbReference>
<dbReference type="Pfam" id="PF07859">
    <property type="entry name" value="Abhydrolase_3"/>
    <property type="match status" value="1"/>
</dbReference>
<dbReference type="AlphaFoldDB" id="D5RGW7"/>
<reference evidence="3 4" key="1">
    <citation type="submission" date="2010-04" db="EMBL/GenBank/DDBJ databases">
        <authorList>
            <person name="Qin X."/>
            <person name="Bachman B."/>
            <person name="Battles P."/>
            <person name="Bell A."/>
            <person name="Bess C."/>
            <person name="Bickham C."/>
            <person name="Chaboub L."/>
            <person name="Chen D."/>
            <person name="Coyle M."/>
            <person name="Deiros D.R."/>
            <person name="Dinh H."/>
            <person name="Forbes L."/>
            <person name="Fowler G."/>
            <person name="Francisco L."/>
            <person name="Fu Q."/>
            <person name="Gubbala S."/>
            <person name="Hale W."/>
            <person name="Han Y."/>
            <person name="Hemphill L."/>
            <person name="Highlander S.K."/>
            <person name="Hirani K."/>
            <person name="Hogues M."/>
            <person name="Jackson L."/>
            <person name="Jakkamsetti A."/>
            <person name="Javaid M."/>
            <person name="Jiang H."/>
            <person name="Korchina V."/>
            <person name="Kovar C."/>
            <person name="Lara F."/>
            <person name="Lee S."/>
            <person name="Mata R."/>
            <person name="Mathew T."/>
            <person name="Moen C."/>
            <person name="Morales K."/>
            <person name="Munidasa M."/>
            <person name="Nazareth L."/>
            <person name="Ngo R."/>
            <person name="Nguyen L."/>
            <person name="Okwuonu G."/>
            <person name="Ongeri F."/>
            <person name="Patil S."/>
            <person name="Petrosino J."/>
            <person name="Pham C."/>
            <person name="Pham P."/>
            <person name="Pu L.-L."/>
            <person name="Puazo M."/>
            <person name="Raj R."/>
            <person name="Reid J."/>
            <person name="Rouhana J."/>
            <person name="Saada N."/>
            <person name="Shang Y."/>
            <person name="Simmons D."/>
            <person name="Thornton R."/>
            <person name="Warren J."/>
            <person name="Weissenberger G."/>
            <person name="Zhang J."/>
            <person name="Zhang L."/>
            <person name="Zhou C."/>
            <person name="Zhu D."/>
            <person name="Muzny D."/>
            <person name="Worley K."/>
            <person name="Gibbs R."/>
        </authorList>
    </citation>
    <scope>NUCLEOTIDE SEQUENCE [LARGE SCALE GENOMIC DNA]</scope>
    <source>
        <strain evidence="3 4">ATCC 49957</strain>
    </source>
</reference>
<keyword evidence="1 3" id="KW-0378">Hydrolase</keyword>
<dbReference type="SUPFAM" id="SSF53474">
    <property type="entry name" value="alpha/beta-Hydrolases"/>
    <property type="match status" value="1"/>
</dbReference>
<dbReference type="HOGENOM" id="CLU_012494_6_4_5"/>
<evidence type="ECO:0000259" key="2">
    <source>
        <dbReference type="Pfam" id="PF07859"/>
    </source>
</evidence>
<comment type="caution">
    <text evidence="3">The sequence shown here is derived from an EMBL/GenBank/DDBJ whole genome shotgun (WGS) entry which is preliminary data.</text>
</comment>
<evidence type="ECO:0000313" key="4">
    <source>
        <dbReference type="Proteomes" id="UP000005324"/>
    </source>
</evidence>
<dbReference type="EC" id="3.1.1.-" evidence="3"/>
<keyword evidence="4" id="KW-1185">Reference proteome</keyword>
<gene>
    <name evidence="3" type="ORF">HMPREF0731_0326</name>
</gene>
<dbReference type="InterPro" id="IPR029058">
    <property type="entry name" value="AB_hydrolase_fold"/>
</dbReference>
<dbReference type="GO" id="GO:0016787">
    <property type="term" value="F:hydrolase activity"/>
    <property type="evidence" value="ECO:0007669"/>
    <property type="project" value="UniProtKB-KW"/>
</dbReference>
<protein>
    <submittedName>
        <fullName evidence="3">Hydrolase, alpha/beta domain protein</fullName>
        <ecNumber evidence="3">3.1.1.-</ecNumber>
    </submittedName>
</protein>
<name>D5RGW7_9PROT</name>